<proteinExistence type="predicted"/>
<feature type="transmembrane region" description="Helical" evidence="5">
    <location>
        <begin position="7"/>
        <end position="31"/>
    </location>
</feature>
<dbReference type="InterPro" id="IPR036259">
    <property type="entry name" value="MFS_trans_sf"/>
</dbReference>
<feature type="transmembrane region" description="Helical" evidence="5">
    <location>
        <begin position="518"/>
        <end position="536"/>
    </location>
</feature>
<feature type="domain" description="Major facilitator superfamily (MFS) profile" evidence="6">
    <location>
        <begin position="25"/>
        <end position="639"/>
    </location>
</feature>
<feature type="transmembrane region" description="Helical" evidence="5">
    <location>
        <begin position="827"/>
        <end position="849"/>
    </location>
</feature>
<evidence type="ECO:0000256" key="3">
    <source>
        <dbReference type="ARBA" id="ARBA00022475"/>
    </source>
</evidence>
<feature type="transmembrane region" description="Helical" evidence="5">
    <location>
        <begin position="126"/>
        <end position="149"/>
    </location>
</feature>
<comment type="subcellular location">
    <subcellularLocation>
        <location evidence="1">Cell membrane</location>
        <topology evidence="1">Multi-pass membrane protein</topology>
    </subcellularLocation>
</comment>
<feature type="transmembrane region" description="Helical" evidence="5">
    <location>
        <begin position="789"/>
        <end position="812"/>
    </location>
</feature>
<evidence type="ECO:0000256" key="2">
    <source>
        <dbReference type="ARBA" id="ARBA00022448"/>
    </source>
</evidence>
<keyword evidence="4" id="KW-0769">Symport</keyword>
<reference evidence="7 8" key="1">
    <citation type="journal article" date="2024" name="Science">
        <title>Giant polyketide synthase enzymes in the biosynthesis of giant marine polyether toxins.</title>
        <authorList>
            <person name="Fallon T.R."/>
            <person name="Shende V.V."/>
            <person name="Wierzbicki I.H."/>
            <person name="Pendleton A.L."/>
            <person name="Watervoot N.F."/>
            <person name="Auber R.P."/>
            <person name="Gonzalez D.J."/>
            <person name="Wisecaver J.H."/>
            <person name="Moore B.S."/>
        </authorList>
    </citation>
    <scope>NUCLEOTIDE SEQUENCE [LARGE SCALE GENOMIC DNA]</scope>
    <source>
        <strain evidence="7 8">12B1</strain>
    </source>
</reference>
<dbReference type="InterPro" id="IPR011701">
    <property type="entry name" value="MFS"/>
</dbReference>
<feature type="transmembrane region" description="Helical" evidence="5">
    <location>
        <begin position="60"/>
        <end position="83"/>
    </location>
</feature>
<gene>
    <name evidence="7" type="ORF">AB1Y20_005980</name>
</gene>
<feature type="transmembrane region" description="Helical" evidence="5">
    <location>
        <begin position="372"/>
        <end position="392"/>
    </location>
</feature>
<dbReference type="Proteomes" id="UP001515480">
    <property type="component" value="Unassembled WGS sequence"/>
</dbReference>
<keyword evidence="2" id="KW-0813">Transport</keyword>
<dbReference type="PANTHER" id="PTHR43528">
    <property type="entry name" value="ALPHA-KETOGLUTARATE PERMEASE"/>
    <property type="match status" value="1"/>
</dbReference>
<feature type="transmembrane region" description="Helical" evidence="5">
    <location>
        <begin position="929"/>
        <end position="948"/>
    </location>
</feature>
<dbReference type="GO" id="GO:0005886">
    <property type="term" value="C:plasma membrane"/>
    <property type="evidence" value="ECO:0007669"/>
    <property type="project" value="UniProtKB-SubCell"/>
</dbReference>
<sequence length="971" mass="101969">MRSIVIPFMVAMGGAYLPPMALLCAVAPAMLGNMLELYEYNAYSSITSELSANLFSGSDYPIWVIFGVGQVFRPIGALVFGFLSDRVGRLQTIRICTIGMCVCTCGIGAIPTGLSCGPSWNGVGIAFLAIFRVGQGFFTAGALPSAFIFCMEHGEATHHGIMAALVVAFGQCGGLVASSVSALVESTLSQHDLLIWGWRLPFLIVVPFGILVCWLQRSMPEPEWSGPRESIEGILSSAGTHWPLLLAAFSMCSLQPVYQYGGLNYFKDFITSHGIASVQVAGWAFVIALIASILAIVGVGMVGDRLGHARAAIGMSTAVGLLLFPMWSLLTAPLSGTAHVYFASILIGALFCELIPFIVLSILLFPPKVRASLFGFSYNAAQAIFGSFAPLVNDGIVSALKSGSDSWLVYTTPCIFAFVGLLISVCGLGMRHVIQKNSDLKRNFSSPAQGCSPIAIAATLALLLDLTASTVVVPFLSTYDLSAVETSALFLLKPCTELLSNSLAIGPSAADYMGPRRPAMLGLVFVTVGTLMLASSNLSLLLISRALCGFGASLLVPSMFKLINLTFHSEPRARDRVVGVALTGDALGGVVGPILGSAGFNVARNLGASLPVSRLVPLLVIALVCLACLAIVFSCKDVRGEEEQIILLSAVLSRRGISAIAVAALSFGAAAFHIGALEATTPLLLIGFGLADVGYVWAFVGIGFSVANVFAVSFMRALHAPPYCCPHCLPGELDGTIPLAAVDSDSKRNSEQQSRSLCACIAFTSPDGAAHEKSALSRASYVPYPLRHAWASVMTGACLLLTYSLLILWMIAQLSPQDTTREASPPAAFLVEFCVAMLILGLALGMIYVPLNTFTQACASTLHDLTIWLLDQTALARTLGFLQGAKNLGLVLGYIVGPAMVPNDPCKGGITTCGEVSEGSIHTAARFQGLSTVLSAAAGLLVLVALLLRAQGNAALRNEASKLLPSARSTA</sequence>
<feature type="transmembrane region" description="Helical" evidence="5">
    <location>
        <begin position="695"/>
        <end position="714"/>
    </location>
</feature>
<feature type="transmembrane region" description="Helical" evidence="5">
    <location>
        <begin position="95"/>
        <end position="114"/>
    </location>
</feature>
<keyword evidence="5" id="KW-1133">Transmembrane helix</keyword>
<feature type="transmembrane region" description="Helical" evidence="5">
    <location>
        <begin position="451"/>
        <end position="476"/>
    </location>
</feature>
<dbReference type="GO" id="GO:0015293">
    <property type="term" value="F:symporter activity"/>
    <property type="evidence" value="ECO:0007669"/>
    <property type="project" value="UniProtKB-KW"/>
</dbReference>
<keyword evidence="5" id="KW-0472">Membrane</keyword>
<feature type="transmembrane region" description="Helical" evidence="5">
    <location>
        <begin position="278"/>
        <end position="299"/>
    </location>
</feature>
<name>A0AB34J1B9_PRYPA</name>
<dbReference type="Gene3D" id="1.20.1250.20">
    <property type="entry name" value="MFS general substrate transporter like domains"/>
    <property type="match status" value="3"/>
</dbReference>
<evidence type="ECO:0000256" key="5">
    <source>
        <dbReference type="SAM" id="Phobius"/>
    </source>
</evidence>
<comment type="caution">
    <text evidence="7">The sequence shown here is derived from an EMBL/GenBank/DDBJ whole genome shotgun (WGS) entry which is preliminary data.</text>
</comment>
<dbReference type="SUPFAM" id="SSF103473">
    <property type="entry name" value="MFS general substrate transporter"/>
    <property type="match status" value="2"/>
</dbReference>
<evidence type="ECO:0000313" key="8">
    <source>
        <dbReference type="Proteomes" id="UP001515480"/>
    </source>
</evidence>
<evidence type="ECO:0000256" key="4">
    <source>
        <dbReference type="ARBA" id="ARBA00022847"/>
    </source>
</evidence>
<feature type="transmembrane region" description="Helical" evidence="5">
    <location>
        <begin position="615"/>
        <end position="635"/>
    </location>
</feature>
<evidence type="ECO:0000256" key="1">
    <source>
        <dbReference type="ARBA" id="ARBA00004651"/>
    </source>
</evidence>
<organism evidence="7 8">
    <name type="scientific">Prymnesium parvum</name>
    <name type="common">Toxic golden alga</name>
    <dbReference type="NCBI Taxonomy" id="97485"/>
    <lineage>
        <taxon>Eukaryota</taxon>
        <taxon>Haptista</taxon>
        <taxon>Haptophyta</taxon>
        <taxon>Prymnesiophyceae</taxon>
        <taxon>Prymnesiales</taxon>
        <taxon>Prymnesiaceae</taxon>
        <taxon>Prymnesium</taxon>
    </lineage>
</organism>
<dbReference type="EMBL" id="JBGBPQ010000014">
    <property type="protein sequence ID" value="KAL1511164.1"/>
    <property type="molecule type" value="Genomic_DNA"/>
</dbReference>
<feature type="transmembrane region" description="Helical" evidence="5">
    <location>
        <begin position="196"/>
        <end position="215"/>
    </location>
</feature>
<accession>A0AB34J1B9</accession>
<dbReference type="InterPro" id="IPR051084">
    <property type="entry name" value="H+-coupled_symporters"/>
</dbReference>
<feature type="transmembrane region" description="Helical" evidence="5">
    <location>
        <begin position="342"/>
        <end position="365"/>
    </location>
</feature>
<feature type="transmembrane region" description="Helical" evidence="5">
    <location>
        <begin position="311"/>
        <end position="330"/>
    </location>
</feature>
<protein>
    <recommendedName>
        <fullName evidence="6">Major facilitator superfamily (MFS) profile domain-containing protein</fullName>
    </recommendedName>
</protein>
<feature type="transmembrane region" description="Helical" evidence="5">
    <location>
        <begin position="577"/>
        <end position="595"/>
    </location>
</feature>
<feature type="transmembrane region" description="Helical" evidence="5">
    <location>
        <begin position="656"/>
        <end position="675"/>
    </location>
</feature>
<dbReference type="Pfam" id="PF07690">
    <property type="entry name" value="MFS_1"/>
    <property type="match status" value="2"/>
</dbReference>
<dbReference type="InterPro" id="IPR020846">
    <property type="entry name" value="MFS_dom"/>
</dbReference>
<feature type="transmembrane region" description="Helical" evidence="5">
    <location>
        <begin position="235"/>
        <end position="258"/>
    </location>
</feature>
<dbReference type="PROSITE" id="PS50850">
    <property type="entry name" value="MFS"/>
    <property type="match status" value="1"/>
</dbReference>
<dbReference type="PANTHER" id="PTHR43528:SF1">
    <property type="entry name" value="ALPHA-KETOGLUTARATE PERMEASE"/>
    <property type="match status" value="1"/>
</dbReference>
<keyword evidence="8" id="KW-1185">Reference proteome</keyword>
<keyword evidence="3" id="KW-1003">Cell membrane</keyword>
<feature type="transmembrane region" description="Helical" evidence="5">
    <location>
        <begin position="407"/>
        <end position="430"/>
    </location>
</feature>
<dbReference type="AlphaFoldDB" id="A0AB34J1B9"/>
<feature type="transmembrane region" description="Helical" evidence="5">
    <location>
        <begin position="161"/>
        <end position="184"/>
    </location>
</feature>
<keyword evidence="5" id="KW-0812">Transmembrane</keyword>
<evidence type="ECO:0000259" key="6">
    <source>
        <dbReference type="PROSITE" id="PS50850"/>
    </source>
</evidence>
<evidence type="ECO:0000313" key="7">
    <source>
        <dbReference type="EMBL" id="KAL1511164.1"/>
    </source>
</evidence>